<evidence type="ECO:0000313" key="2">
    <source>
        <dbReference type="EMBL" id="PMQ18879.1"/>
    </source>
</evidence>
<name>A0A2N7RYB4_9MICC</name>
<dbReference type="EMBL" id="PNQX01000003">
    <property type="protein sequence ID" value="PMQ18879.1"/>
    <property type="molecule type" value="Genomic_DNA"/>
</dbReference>
<protein>
    <submittedName>
        <fullName evidence="2">Uncharacterized protein</fullName>
    </submittedName>
</protein>
<keyword evidence="1" id="KW-1133">Transmembrane helix</keyword>
<evidence type="ECO:0000256" key="1">
    <source>
        <dbReference type="SAM" id="Phobius"/>
    </source>
</evidence>
<keyword evidence="1" id="KW-0812">Transmembrane</keyword>
<dbReference type="Proteomes" id="UP000235739">
    <property type="component" value="Unassembled WGS sequence"/>
</dbReference>
<organism evidence="2 3">
    <name type="scientific">Glutamicibacter arilaitensis</name>
    <dbReference type="NCBI Taxonomy" id="256701"/>
    <lineage>
        <taxon>Bacteria</taxon>
        <taxon>Bacillati</taxon>
        <taxon>Actinomycetota</taxon>
        <taxon>Actinomycetes</taxon>
        <taxon>Micrococcales</taxon>
        <taxon>Micrococcaceae</taxon>
        <taxon>Glutamicibacter</taxon>
    </lineage>
</organism>
<evidence type="ECO:0000313" key="3">
    <source>
        <dbReference type="Proteomes" id="UP000235739"/>
    </source>
</evidence>
<reference evidence="2 3" key="1">
    <citation type="journal article" date="2017" name="Elife">
        <title>Extensive horizontal gene transfer in cheese-associated bacteria.</title>
        <authorList>
            <person name="Bonham K.S."/>
            <person name="Wolfe B.E."/>
            <person name="Dutton R.J."/>
        </authorList>
    </citation>
    <scope>NUCLEOTIDE SEQUENCE [LARGE SCALE GENOMIC DNA]</scope>
    <source>
        <strain evidence="2 3">JB182</strain>
    </source>
</reference>
<dbReference type="AlphaFoldDB" id="A0A2N7RYB4"/>
<keyword evidence="1" id="KW-0472">Membrane</keyword>
<gene>
    <name evidence="2" type="ORF">CIK84_15970</name>
</gene>
<sequence>MIGLCFMRVENGHIFGIEFVLAICVSFGGMFIGLFCLRAFIVRFTRPGGEPSTGHEAGPSNQYL</sequence>
<accession>A0A2N7RYB4</accession>
<proteinExistence type="predicted"/>
<comment type="caution">
    <text evidence="2">The sequence shown here is derived from an EMBL/GenBank/DDBJ whole genome shotgun (WGS) entry which is preliminary data.</text>
</comment>
<feature type="transmembrane region" description="Helical" evidence="1">
    <location>
        <begin position="12"/>
        <end position="37"/>
    </location>
</feature>